<organism evidence="1 2">
    <name type="scientific">Gigaspora margarita</name>
    <dbReference type="NCBI Taxonomy" id="4874"/>
    <lineage>
        <taxon>Eukaryota</taxon>
        <taxon>Fungi</taxon>
        <taxon>Fungi incertae sedis</taxon>
        <taxon>Mucoromycota</taxon>
        <taxon>Glomeromycotina</taxon>
        <taxon>Glomeromycetes</taxon>
        <taxon>Diversisporales</taxon>
        <taxon>Gigasporaceae</taxon>
        <taxon>Gigaspora</taxon>
    </lineage>
</organism>
<dbReference type="OrthoDB" id="2435753at2759"/>
<gene>
    <name evidence="1" type="ORF">F8M41_007648</name>
</gene>
<reference evidence="1 2" key="1">
    <citation type="journal article" date="2019" name="Environ. Microbiol.">
        <title>At the nexus of three kingdoms: the genome of the mycorrhizal fungus Gigaspora margarita provides insights into plant, endobacterial and fungal interactions.</title>
        <authorList>
            <person name="Venice F."/>
            <person name="Ghignone S."/>
            <person name="Salvioli di Fossalunga A."/>
            <person name="Amselem J."/>
            <person name="Novero M."/>
            <person name="Xianan X."/>
            <person name="Sedzielewska Toro K."/>
            <person name="Morin E."/>
            <person name="Lipzen A."/>
            <person name="Grigoriev I.V."/>
            <person name="Henrissat B."/>
            <person name="Martin F.M."/>
            <person name="Bonfante P."/>
        </authorList>
    </citation>
    <scope>NUCLEOTIDE SEQUENCE [LARGE SCALE GENOMIC DNA]</scope>
    <source>
        <strain evidence="1 2">BEG34</strain>
    </source>
</reference>
<dbReference type="EMBL" id="WTPW01001779">
    <property type="protein sequence ID" value="KAF0414657.1"/>
    <property type="molecule type" value="Genomic_DNA"/>
</dbReference>
<keyword evidence="2" id="KW-1185">Reference proteome</keyword>
<protein>
    <submittedName>
        <fullName evidence="1">Transposase domain-containing protein</fullName>
    </submittedName>
</protein>
<sequence length="224" mass="26163">MRVRCYCPKCKGKFINPSTKEQYSLTTSQQLPQTELNELRQPTLTSELNGLSQQIQISSTKINILDTKEQGTALVNESSYNEIILDYNNKENDDNNDLLSEEELAEDIRYSNINEFEDFLAPNIDYENEFQSKLRVPTSYDNILIWLLKFQSDFKVSKTGTEVLTKYICQLLCEYSDANLFKDFLNLMYMLRKHLKIDNFITYSVCPKCDKLYTTKKKKNNSPC</sequence>
<evidence type="ECO:0000313" key="1">
    <source>
        <dbReference type="EMBL" id="KAF0414657.1"/>
    </source>
</evidence>
<comment type="caution">
    <text evidence="1">The sequence shown here is derived from an EMBL/GenBank/DDBJ whole genome shotgun (WGS) entry which is preliminary data.</text>
</comment>
<accession>A0A8H3X6H7</accession>
<name>A0A8H3X6H7_GIGMA</name>
<dbReference type="Proteomes" id="UP000439903">
    <property type="component" value="Unassembled WGS sequence"/>
</dbReference>
<evidence type="ECO:0000313" key="2">
    <source>
        <dbReference type="Proteomes" id="UP000439903"/>
    </source>
</evidence>
<proteinExistence type="predicted"/>
<dbReference type="AlphaFoldDB" id="A0A8H3X6H7"/>